<evidence type="ECO:0000313" key="1">
    <source>
        <dbReference type="EMBL" id="KZL84691.1"/>
    </source>
</evidence>
<dbReference type="AlphaFoldDB" id="A0A167E4D7"/>
<feature type="non-terminal residue" evidence="1">
    <location>
        <position position="1"/>
    </location>
</feature>
<evidence type="ECO:0000313" key="2">
    <source>
        <dbReference type="Proteomes" id="UP000076584"/>
    </source>
</evidence>
<dbReference type="Proteomes" id="UP000076584">
    <property type="component" value="Unassembled WGS sequence"/>
</dbReference>
<organism evidence="1 2">
    <name type="scientific">Colletotrichum incanum</name>
    <name type="common">Soybean anthracnose fungus</name>
    <dbReference type="NCBI Taxonomy" id="1573173"/>
    <lineage>
        <taxon>Eukaryota</taxon>
        <taxon>Fungi</taxon>
        <taxon>Dikarya</taxon>
        <taxon>Ascomycota</taxon>
        <taxon>Pezizomycotina</taxon>
        <taxon>Sordariomycetes</taxon>
        <taxon>Hypocreomycetidae</taxon>
        <taxon>Glomerellales</taxon>
        <taxon>Glomerellaceae</taxon>
        <taxon>Colletotrichum</taxon>
        <taxon>Colletotrichum spaethianum species complex</taxon>
    </lineage>
</organism>
<accession>A0A167E4D7</accession>
<sequence>LTIPPRSSSSPLLLLPSSPPYQKPLVCLVCRYTVEPPSIQFVSAHIFVASPLLLLTIFVVEASSQTAHSRSHASVATNTFSDQEPPSYFVINTVPNYLPLLVPRSRLIFWDFVQEPLQTFSVDTFRNIHRPSKTRAQHIHLTKHIHNAFVQEHFSRRGRGLRRYRPGRLRYRPEYCPSVRKEGLVQGPDVHVPRHLPRGLDQACRGERV</sequence>
<keyword evidence="2" id="KW-1185">Reference proteome</keyword>
<reference evidence="1 2" key="1">
    <citation type="submission" date="2015-06" db="EMBL/GenBank/DDBJ databases">
        <title>Survival trade-offs in plant roots during colonization by closely related pathogenic and mutualistic fungi.</title>
        <authorList>
            <person name="Hacquard S."/>
            <person name="Kracher B."/>
            <person name="Hiruma K."/>
            <person name="Weinman A."/>
            <person name="Muench P."/>
            <person name="Garrido Oter R."/>
            <person name="Ver Loren van Themaat E."/>
            <person name="Dallerey J.-F."/>
            <person name="Damm U."/>
            <person name="Henrissat B."/>
            <person name="Lespinet O."/>
            <person name="Thon M."/>
            <person name="Kemen E."/>
            <person name="McHardy A.C."/>
            <person name="Schulze-Lefert P."/>
            <person name="O'Connell R.J."/>
        </authorList>
    </citation>
    <scope>NUCLEOTIDE SEQUENCE [LARGE SCALE GENOMIC DNA]</scope>
    <source>
        <strain evidence="1 2">MAFF 238704</strain>
    </source>
</reference>
<protein>
    <submittedName>
        <fullName evidence="1">Uncharacterized protein</fullName>
    </submittedName>
</protein>
<dbReference type="EMBL" id="LFIW01000814">
    <property type="protein sequence ID" value="KZL84691.1"/>
    <property type="molecule type" value="Genomic_DNA"/>
</dbReference>
<name>A0A167E4D7_COLIC</name>
<gene>
    <name evidence="1" type="ORF">CI238_07902</name>
</gene>
<comment type="caution">
    <text evidence="1">The sequence shown here is derived from an EMBL/GenBank/DDBJ whole genome shotgun (WGS) entry which is preliminary data.</text>
</comment>
<proteinExistence type="predicted"/>